<evidence type="ECO:0000256" key="7">
    <source>
        <dbReference type="SAM" id="Phobius"/>
    </source>
</evidence>
<reference evidence="10" key="1">
    <citation type="submission" date="2020-09" db="EMBL/GenBank/DDBJ databases">
        <title>A novel bacterium of genus Bacillus, isolated from South China Sea.</title>
        <authorList>
            <person name="Huang H."/>
            <person name="Mo K."/>
            <person name="Hu Y."/>
        </authorList>
    </citation>
    <scope>NUCLEOTIDE SEQUENCE</scope>
    <source>
        <strain evidence="10">IB182487</strain>
    </source>
</reference>
<evidence type="ECO:0000256" key="2">
    <source>
        <dbReference type="ARBA" id="ARBA00022475"/>
    </source>
</evidence>
<comment type="subcellular location">
    <subcellularLocation>
        <location evidence="1">Cell membrane</location>
        <topology evidence="1">Multi-pass membrane protein</topology>
    </subcellularLocation>
</comment>
<comment type="similarity">
    <text evidence="6">Belongs to the ABC-4 integral membrane protein family.</text>
</comment>
<dbReference type="Proteomes" id="UP000626844">
    <property type="component" value="Unassembled WGS sequence"/>
</dbReference>
<evidence type="ECO:0000256" key="5">
    <source>
        <dbReference type="ARBA" id="ARBA00023136"/>
    </source>
</evidence>
<feature type="domain" description="MacB-like periplasmic core" evidence="9">
    <location>
        <begin position="22"/>
        <end position="272"/>
    </location>
</feature>
<dbReference type="GO" id="GO:0022857">
    <property type="term" value="F:transmembrane transporter activity"/>
    <property type="evidence" value="ECO:0007669"/>
    <property type="project" value="TreeGrafter"/>
</dbReference>
<feature type="transmembrane region" description="Helical" evidence="7">
    <location>
        <begin position="290"/>
        <end position="315"/>
    </location>
</feature>
<keyword evidence="11" id="KW-1185">Reference proteome</keyword>
<proteinExistence type="inferred from homology"/>
<dbReference type="InterPro" id="IPR025857">
    <property type="entry name" value="MacB_PCD"/>
</dbReference>
<dbReference type="PANTHER" id="PTHR30572">
    <property type="entry name" value="MEMBRANE COMPONENT OF TRANSPORTER-RELATED"/>
    <property type="match status" value="1"/>
</dbReference>
<dbReference type="AlphaFoldDB" id="A0A926RVY5"/>
<feature type="transmembrane region" description="Helical" evidence="7">
    <location>
        <begin position="21"/>
        <end position="45"/>
    </location>
</feature>
<dbReference type="Pfam" id="PF02687">
    <property type="entry name" value="FtsX"/>
    <property type="match status" value="1"/>
</dbReference>
<accession>A0A926RVY5</accession>
<protein>
    <submittedName>
        <fullName evidence="10">ABC transporter permease</fullName>
    </submittedName>
</protein>
<comment type="caution">
    <text evidence="10">The sequence shown here is derived from an EMBL/GenBank/DDBJ whole genome shotgun (WGS) entry which is preliminary data.</text>
</comment>
<sequence length="438" mass="48089">MKFNDQVSLVRRNMKKNKVRLFMTILATTMGCSFLIVLASVGFGLQKSITDEITSQQVITEISVHGKEVDGEAKDPGDDEIKELEETDGVKAVVRRNHIESPVEVKMNDRTGDVRPVITNMEEELKANLSLEKGEVPKAQNEIVVGYSFAKSLLTEEERTQLEKFYENPEGNVEEPKGFEGEVLGKSVSMKVTKIKENGEKEGEKTFDFKIVGVTEEPSKDWIEDRNIYISDKYKQEILSAANAENKEAPYTEVKAYADSLEKVEQVTNSLKDKGFVVYSITEELDSVNLFFNVFKIGLIFVGTVAVLIASIGIFNTMTMAVTERTQEIGIMKAIGAQPKVIKRIFLMESAFIGLIGSLLGVLISYGVSILANTVIPMILTAMAGTDGMPTDITFSDIPLSLVLIAAGISIGVAVVSGLRPAVKATNVNVLSALRREV</sequence>
<dbReference type="PROSITE" id="PS51257">
    <property type="entry name" value="PROKAR_LIPOPROTEIN"/>
    <property type="match status" value="1"/>
</dbReference>
<dbReference type="InterPro" id="IPR050250">
    <property type="entry name" value="Macrolide_Exporter_MacB"/>
</dbReference>
<evidence type="ECO:0000256" key="3">
    <source>
        <dbReference type="ARBA" id="ARBA00022692"/>
    </source>
</evidence>
<dbReference type="PANTHER" id="PTHR30572:SF4">
    <property type="entry name" value="ABC TRANSPORTER PERMEASE YTRF"/>
    <property type="match status" value="1"/>
</dbReference>
<evidence type="ECO:0000256" key="6">
    <source>
        <dbReference type="ARBA" id="ARBA00038076"/>
    </source>
</evidence>
<keyword evidence="4 7" id="KW-1133">Transmembrane helix</keyword>
<feature type="transmembrane region" description="Helical" evidence="7">
    <location>
        <begin position="400"/>
        <end position="419"/>
    </location>
</feature>
<evidence type="ECO:0000313" key="11">
    <source>
        <dbReference type="Proteomes" id="UP000626844"/>
    </source>
</evidence>
<evidence type="ECO:0000313" key="10">
    <source>
        <dbReference type="EMBL" id="MBD1380208.1"/>
    </source>
</evidence>
<keyword evidence="3 7" id="KW-0812">Transmembrane</keyword>
<dbReference type="GO" id="GO:0005886">
    <property type="term" value="C:plasma membrane"/>
    <property type="evidence" value="ECO:0007669"/>
    <property type="project" value="UniProtKB-SubCell"/>
</dbReference>
<dbReference type="EMBL" id="JACXAI010000007">
    <property type="protein sequence ID" value="MBD1380208.1"/>
    <property type="molecule type" value="Genomic_DNA"/>
</dbReference>
<evidence type="ECO:0000256" key="4">
    <source>
        <dbReference type="ARBA" id="ARBA00022989"/>
    </source>
</evidence>
<keyword evidence="5 7" id="KW-0472">Membrane</keyword>
<dbReference type="RefSeq" id="WP_191157598.1">
    <property type="nucleotide sequence ID" value="NZ_JACXAI010000007.1"/>
</dbReference>
<gene>
    <name evidence="10" type="ORF">IC621_08195</name>
</gene>
<keyword evidence="2" id="KW-1003">Cell membrane</keyword>
<dbReference type="Pfam" id="PF12704">
    <property type="entry name" value="MacB_PCD"/>
    <property type="match status" value="1"/>
</dbReference>
<feature type="transmembrane region" description="Helical" evidence="7">
    <location>
        <begin position="352"/>
        <end position="380"/>
    </location>
</feature>
<feature type="domain" description="ABC3 transporter permease C-terminal" evidence="8">
    <location>
        <begin position="300"/>
        <end position="429"/>
    </location>
</feature>
<evidence type="ECO:0000256" key="1">
    <source>
        <dbReference type="ARBA" id="ARBA00004651"/>
    </source>
</evidence>
<evidence type="ECO:0000259" key="8">
    <source>
        <dbReference type="Pfam" id="PF02687"/>
    </source>
</evidence>
<organism evidence="10 11">
    <name type="scientific">Metabacillus arenae</name>
    <dbReference type="NCBI Taxonomy" id="2771434"/>
    <lineage>
        <taxon>Bacteria</taxon>
        <taxon>Bacillati</taxon>
        <taxon>Bacillota</taxon>
        <taxon>Bacilli</taxon>
        <taxon>Bacillales</taxon>
        <taxon>Bacillaceae</taxon>
        <taxon>Metabacillus</taxon>
    </lineage>
</organism>
<dbReference type="InterPro" id="IPR003838">
    <property type="entry name" value="ABC3_permease_C"/>
</dbReference>
<name>A0A926RVY5_9BACI</name>
<evidence type="ECO:0000259" key="9">
    <source>
        <dbReference type="Pfam" id="PF12704"/>
    </source>
</evidence>